<keyword evidence="1" id="KW-1133">Transmembrane helix</keyword>
<name>A0A2M4D8E1_ANODA</name>
<dbReference type="EMBL" id="GGFL01009662">
    <property type="protein sequence ID" value="MBW73840.1"/>
    <property type="molecule type" value="Transcribed_RNA"/>
</dbReference>
<keyword evidence="1" id="KW-0812">Transmembrane</keyword>
<protein>
    <submittedName>
        <fullName evidence="2">Uncharacterized protein</fullName>
    </submittedName>
</protein>
<dbReference type="AlphaFoldDB" id="A0A2M4D8E1"/>
<evidence type="ECO:0000256" key="1">
    <source>
        <dbReference type="SAM" id="Phobius"/>
    </source>
</evidence>
<organism evidence="2">
    <name type="scientific">Anopheles darlingi</name>
    <name type="common">Mosquito</name>
    <dbReference type="NCBI Taxonomy" id="43151"/>
    <lineage>
        <taxon>Eukaryota</taxon>
        <taxon>Metazoa</taxon>
        <taxon>Ecdysozoa</taxon>
        <taxon>Arthropoda</taxon>
        <taxon>Hexapoda</taxon>
        <taxon>Insecta</taxon>
        <taxon>Pterygota</taxon>
        <taxon>Neoptera</taxon>
        <taxon>Endopterygota</taxon>
        <taxon>Diptera</taxon>
        <taxon>Nematocera</taxon>
        <taxon>Culicoidea</taxon>
        <taxon>Culicidae</taxon>
        <taxon>Anophelinae</taxon>
        <taxon>Anopheles</taxon>
    </lineage>
</organism>
<accession>A0A2M4D8E1</accession>
<sequence length="75" mass="8472">MAASVTIKGHQPTLFWSLTRKLSVLLLQFQVALLLPTMMTMMMTTNTKTRIARATTTTSFTPKKTEEGAHCWLAW</sequence>
<proteinExistence type="predicted"/>
<reference evidence="2" key="1">
    <citation type="submission" date="2018-01" db="EMBL/GenBank/DDBJ databases">
        <title>An insight into the sialome of Amazonian anophelines.</title>
        <authorList>
            <person name="Ribeiro J.M."/>
            <person name="Scarpassa V."/>
            <person name="Calvo E."/>
        </authorList>
    </citation>
    <scope>NUCLEOTIDE SEQUENCE</scope>
</reference>
<evidence type="ECO:0000313" key="2">
    <source>
        <dbReference type="EMBL" id="MBW73840.1"/>
    </source>
</evidence>
<feature type="transmembrane region" description="Helical" evidence="1">
    <location>
        <begin position="22"/>
        <end position="43"/>
    </location>
</feature>
<keyword evidence="1" id="KW-0472">Membrane</keyword>